<protein>
    <recommendedName>
        <fullName evidence="9">EamA domain-containing protein</fullName>
    </recommendedName>
</protein>
<evidence type="ECO:0000256" key="5">
    <source>
        <dbReference type="ARBA" id="ARBA00022692"/>
    </source>
</evidence>
<feature type="transmembrane region" description="Helical" evidence="8">
    <location>
        <begin position="77"/>
        <end position="99"/>
    </location>
</feature>
<reference evidence="10 11" key="1">
    <citation type="submission" date="2018-08" db="EMBL/GenBank/DDBJ databases">
        <title>Aphanomyces genome sequencing and annotation.</title>
        <authorList>
            <person name="Minardi D."/>
            <person name="Oidtmann B."/>
            <person name="Van Der Giezen M."/>
            <person name="Studholme D.J."/>
        </authorList>
    </citation>
    <scope>NUCLEOTIDE SEQUENCE [LARGE SCALE GENOMIC DNA]</scope>
    <source>
        <strain evidence="10 11">Sv</strain>
    </source>
</reference>
<keyword evidence="7 8" id="KW-0472">Membrane</keyword>
<feature type="transmembrane region" description="Helical" evidence="8">
    <location>
        <begin position="12"/>
        <end position="30"/>
    </location>
</feature>
<keyword evidence="6 8" id="KW-1133">Transmembrane helix</keyword>
<dbReference type="InterPro" id="IPR004626">
    <property type="entry name" value="RarD"/>
</dbReference>
<evidence type="ECO:0000313" key="11">
    <source>
        <dbReference type="Proteomes" id="UP000285712"/>
    </source>
</evidence>
<evidence type="ECO:0000256" key="1">
    <source>
        <dbReference type="ARBA" id="ARBA00004651"/>
    </source>
</evidence>
<evidence type="ECO:0000256" key="3">
    <source>
        <dbReference type="ARBA" id="ARBA00022448"/>
    </source>
</evidence>
<dbReference type="PANTHER" id="PTHR22911">
    <property type="entry name" value="ACYL-MALONYL CONDENSING ENZYME-RELATED"/>
    <property type="match status" value="1"/>
</dbReference>
<keyword evidence="5 8" id="KW-0812">Transmembrane</keyword>
<gene>
    <name evidence="10" type="ORF">DYB35_009096</name>
</gene>
<comment type="similarity">
    <text evidence="2">Belongs to the EamA transporter family.</text>
</comment>
<organism evidence="10 11">
    <name type="scientific">Aphanomyces astaci</name>
    <name type="common">Crayfish plague agent</name>
    <dbReference type="NCBI Taxonomy" id="112090"/>
    <lineage>
        <taxon>Eukaryota</taxon>
        <taxon>Sar</taxon>
        <taxon>Stramenopiles</taxon>
        <taxon>Oomycota</taxon>
        <taxon>Saprolegniomycetes</taxon>
        <taxon>Saprolegniales</taxon>
        <taxon>Verrucalvaceae</taxon>
        <taxon>Aphanomyces</taxon>
    </lineage>
</organism>
<feature type="transmembrane region" description="Helical" evidence="8">
    <location>
        <begin position="175"/>
        <end position="195"/>
    </location>
</feature>
<dbReference type="InterPro" id="IPR000620">
    <property type="entry name" value="EamA_dom"/>
</dbReference>
<evidence type="ECO:0000256" key="4">
    <source>
        <dbReference type="ARBA" id="ARBA00022475"/>
    </source>
</evidence>
<feature type="domain" description="EamA" evidence="9">
    <location>
        <begin position="154"/>
        <end position="285"/>
    </location>
</feature>
<evidence type="ECO:0000313" key="10">
    <source>
        <dbReference type="EMBL" id="RHY87982.1"/>
    </source>
</evidence>
<dbReference type="NCBIfam" id="TIGR00688">
    <property type="entry name" value="rarD"/>
    <property type="match status" value="1"/>
</dbReference>
<dbReference type="InterPro" id="IPR037185">
    <property type="entry name" value="EmrE-like"/>
</dbReference>
<keyword evidence="3" id="KW-0813">Transport</keyword>
<dbReference type="GO" id="GO:0005886">
    <property type="term" value="C:plasma membrane"/>
    <property type="evidence" value="ECO:0007669"/>
    <property type="project" value="UniProtKB-SubCell"/>
</dbReference>
<name>A0A3R6WEY3_APHAT</name>
<sequence length="333" mass="35487">MVPMTDQTRGVMNGAVAYVIWGLCPVYWKLLATVPAIQLIAHRIGWSVPLLVLMLALRGELHVVAAAVQNRRTMATYALSASLLGVSYFVCVWAVNAGFIVDVSLGMYINPLVSVLLGVFFCKETLNTVQWLAMVLAAAGMLAMAIDYGKFPWIAFTIALDFGLYGLVQKKAPLGALPGVTIEFVLLSVPLVVHLLVVDQQGDGAFGHTGAAQDWLMAGLGATTVVPQVMFAASAQSIPLSILGILQFLGPTISVLLGVLVYDEAFGTVKALSFGLVWLGLILFTTQSVRSPKVEQPISLELVVVSSVRLSAAEYIAAVDDKSVETHSALNVV</sequence>
<evidence type="ECO:0000256" key="7">
    <source>
        <dbReference type="ARBA" id="ARBA00023136"/>
    </source>
</evidence>
<feature type="transmembrane region" description="Helical" evidence="8">
    <location>
        <begin position="105"/>
        <end position="122"/>
    </location>
</feature>
<dbReference type="PANTHER" id="PTHR22911:SF137">
    <property type="entry name" value="SOLUTE CARRIER FAMILY 35 MEMBER G2-RELATED"/>
    <property type="match status" value="1"/>
</dbReference>
<feature type="transmembrane region" description="Helical" evidence="8">
    <location>
        <begin position="36"/>
        <end position="57"/>
    </location>
</feature>
<dbReference type="SUPFAM" id="SSF103481">
    <property type="entry name" value="Multidrug resistance efflux transporter EmrE"/>
    <property type="match status" value="2"/>
</dbReference>
<evidence type="ECO:0000259" key="9">
    <source>
        <dbReference type="Pfam" id="PF00892"/>
    </source>
</evidence>
<feature type="transmembrane region" description="Helical" evidence="8">
    <location>
        <begin position="215"/>
        <end position="233"/>
    </location>
</feature>
<keyword evidence="4" id="KW-1003">Cell membrane</keyword>
<feature type="domain" description="EamA" evidence="9">
    <location>
        <begin position="9"/>
        <end position="144"/>
    </location>
</feature>
<feature type="transmembrane region" description="Helical" evidence="8">
    <location>
        <begin position="129"/>
        <end position="146"/>
    </location>
</feature>
<evidence type="ECO:0000256" key="6">
    <source>
        <dbReference type="ARBA" id="ARBA00022989"/>
    </source>
</evidence>
<dbReference type="AlphaFoldDB" id="A0A3R6WEY3"/>
<evidence type="ECO:0000256" key="8">
    <source>
        <dbReference type="SAM" id="Phobius"/>
    </source>
</evidence>
<dbReference type="EMBL" id="QUTG01004503">
    <property type="protein sequence ID" value="RHY87982.1"/>
    <property type="molecule type" value="Genomic_DNA"/>
</dbReference>
<dbReference type="Proteomes" id="UP000285712">
    <property type="component" value="Unassembled WGS sequence"/>
</dbReference>
<feature type="transmembrane region" description="Helical" evidence="8">
    <location>
        <begin position="240"/>
        <end position="262"/>
    </location>
</feature>
<dbReference type="VEuPathDB" id="FungiDB:H257_05615"/>
<comment type="subcellular location">
    <subcellularLocation>
        <location evidence="1">Cell membrane</location>
        <topology evidence="1">Multi-pass membrane protein</topology>
    </subcellularLocation>
</comment>
<proteinExistence type="inferred from homology"/>
<comment type="caution">
    <text evidence="10">The sequence shown here is derived from an EMBL/GenBank/DDBJ whole genome shotgun (WGS) entry which is preliminary data.</text>
</comment>
<feature type="transmembrane region" description="Helical" evidence="8">
    <location>
        <begin position="268"/>
        <end position="286"/>
    </location>
</feature>
<dbReference type="Pfam" id="PF00892">
    <property type="entry name" value="EamA"/>
    <property type="match status" value="2"/>
</dbReference>
<evidence type="ECO:0000256" key="2">
    <source>
        <dbReference type="ARBA" id="ARBA00007362"/>
    </source>
</evidence>
<feature type="transmembrane region" description="Helical" evidence="8">
    <location>
        <begin position="152"/>
        <end position="168"/>
    </location>
</feature>
<accession>A0A3R6WEY3</accession>